<keyword evidence="2" id="KW-1185">Reference proteome</keyword>
<proteinExistence type="predicted"/>
<evidence type="ECO:0000313" key="2">
    <source>
        <dbReference type="Proteomes" id="UP001201812"/>
    </source>
</evidence>
<gene>
    <name evidence="1" type="ORF">DdX_12654</name>
</gene>
<name>A0AAD4N0B0_9BILA</name>
<dbReference type="Proteomes" id="UP001201812">
    <property type="component" value="Unassembled WGS sequence"/>
</dbReference>
<accession>A0AAD4N0B0</accession>
<organism evidence="1 2">
    <name type="scientific">Ditylenchus destructor</name>
    <dbReference type="NCBI Taxonomy" id="166010"/>
    <lineage>
        <taxon>Eukaryota</taxon>
        <taxon>Metazoa</taxon>
        <taxon>Ecdysozoa</taxon>
        <taxon>Nematoda</taxon>
        <taxon>Chromadorea</taxon>
        <taxon>Rhabditida</taxon>
        <taxon>Tylenchina</taxon>
        <taxon>Tylenchomorpha</taxon>
        <taxon>Sphaerularioidea</taxon>
        <taxon>Anguinidae</taxon>
        <taxon>Anguininae</taxon>
        <taxon>Ditylenchus</taxon>
    </lineage>
</organism>
<dbReference type="EMBL" id="JAKKPZ010000043">
    <property type="protein sequence ID" value="KAI1707065.1"/>
    <property type="molecule type" value="Genomic_DNA"/>
</dbReference>
<comment type="caution">
    <text evidence="1">The sequence shown here is derived from an EMBL/GenBank/DDBJ whole genome shotgun (WGS) entry which is preliminary data.</text>
</comment>
<dbReference type="AlphaFoldDB" id="A0AAD4N0B0"/>
<protein>
    <submittedName>
        <fullName evidence="1">Uncharacterized protein</fullName>
    </submittedName>
</protein>
<reference evidence="1" key="1">
    <citation type="submission" date="2022-01" db="EMBL/GenBank/DDBJ databases">
        <title>Genome Sequence Resource for Two Populations of Ditylenchus destructor, the Migratory Endoparasitic Phytonematode.</title>
        <authorList>
            <person name="Zhang H."/>
            <person name="Lin R."/>
            <person name="Xie B."/>
        </authorList>
    </citation>
    <scope>NUCLEOTIDE SEQUENCE</scope>
    <source>
        <strain evidence="1">BazhouSP</strain>
    </source>
</reference>
<evidence type="ECO:0000313" key="1">
    <source>
        <dbReference type="EMBL" id="KAI1707065.1"/>
    </source>
</evidence>
<sequence>MPSGGCRPTTDIVIEERGFVGIIVFKSRYLSSGVLGARNAQCLKSIPPFDSLRFSVPVPAATVINFPAPGQLTSNNGTIGQRISGGIGHFITFIHPTCRPGEALRPDNPEIGFHITEEEVESTKVIITWNTSLLRTSSDAFEGRFRGSANIDQLWVWRKSRKEFLGKLAKKEGNTIEGSNEDIPLLSSPTVIKNTDLSLARVRELGTTPNAMPRAEVEQKINELSPRPVGRQEEAAGIRRQGTYNIDMWTHKNGLQLPGENAMEMDENIEEISGFVLKGQRIVRSA</sequence>